<evidence type="ECO:0000313" key="9">
    <source>
        <dbReference type="EMBL" id="EEF58299.1"/>
    </source>
</evidence>
<name>B9XPF9_PEDPL</name>
<feature type="transmembrane region" description="Helical" evidence="7">
    <location>
        <begin position="526"/>
        <end position="544"/>
    </location>
</feature>
<keyword evidence="4 7" id="KW-1133">Transmembrane helix</keyword>
<dbReference type="AlphaFoldDB" id="B9XPF9"/>
<comment type="caution">
    <text evidence="9">The sequence shown here is derived from an EMBL/GenBank/DDBJ whole genome shotgun (WGS) entry which is preliminary data.</text>
</comment>
<dbReference type="Proteomes" id="UP000003688">
    <property type="component" value="Unassembled WGS sequence"/>
</dbReference>
<proteinExistence type="predicted"/>
<dbReference type="GO" id="GO:0020037">
    <property type="term" value="F:heme binding"/>
    <property type="evidence" value="ECO:0007669"/>
    <property type="project" value="InterPro"/>
</dbReference>
<keyword evidence="5 7" id="KW-0472">Membrane</keyword>
<gene>
    <name evidence="9" type="ORF">Cflav_PD1027</name>
</gene>
<dbReference type="Pfam" id="PF01578">
    <property type="entry name" value="Cytochrom_C_asm"/>
    <property type="match status" value="1"/>
</dbReference>
<accession>B9XPF9</accession>
<evidence type="ECO:0000256" key="6">
    <source>
        <dbReference type="SAM" id="MobiDB-lite"/>
    </source>
</evidence>
<keyword evidence="3" id="KW-0201">Cytochrome c-type biogenesis</keyword>
<dbReference type="InterPro" id="IPR002541">
    <property type="entry name" value="Cyt_c_assembly"/>
</dbReference>
<evidence type="ECO:0000256" key="2">
    <source>
        <dbReference type="ARBA" id="ARBA00022692"/>
    </source>
</evidence>
<dbReference type="EMBL" id="ABOX02000046">
    <property type="protein sequence ID" value="EEF58299.1"/>
    <property type="molecule type" value="Genomic_DNA"/>
</dbReference>
<evidence type="ECO:0000256" key="1">
    <source>
        <dbReference type="ARBA" id="ARBA00004141"/>
    </source>
</evidence>
<evidence type="ECO:0000256" key="3">
    <source>
        <dbReference type="ARBA" id="ARBA00022748"/>
    </source>
</evidence>
<protein>
    <submittedName>
        <fullName evidence="9">Cytochrome c assembly protein</fullName>
    </submittedName>
</protein>
<feature type="transmembrane region" description="Helical" evidence="7">
    <location>
        <begin position="402"/>
        <end position="422"/>
    </location>
</feature>
<evidence type="ECO:0000256" key="5">
    <source>
        <dbReference type="ARBA" id="ARBA00023136"/>
    </source>
</evidence>
<dbReference type="PANTHER" id="PTHR30071:SF1">
    <property type="entry name" value="CYTOCHROME B_B6 PROTEIN-RELATED"/>
    <property type="match status" value="1"/>
</dbReference>
<feature type="transmembrane region" description="Helical" evidence="7">
    <location>
        <begin position="347"/>
        <end position="368"/>
    </location>
</feature>
<reference evidence="9 10" key="1">
    <citation type="journal article" date="2011" name="J. Bacteriol.">
        <title>Genome sequence of 'Pedosphaera parvula' Ellin514, an aerobic Verrucomicrobial isolate from pasture soil.</title>
        <authorList>
            <person name="Kant R."/>
            <person name="van Passel M.W."/>
            <person name="Sangwan P."/>
            <person name="Palva A."/>
            <person name="Lucas S."/>
            <person name="Copeland A."/>
            <person name="Lapidus A."/>
            <person name="Glavina Del Rio T."/>
            <person name="Dalin E."/>
            <person name="Tice H."/>
            <person name="Bruce D."/>
            <person name="Goodwin L."/>
            <person name="Pitluck S."/>
            <person name="Chertkov O."/>
            <person name="Larimer F.W."/>
            <person name="Land M.L."/>
            <person name="Hauser L."/>
            <person name="Brettin T.S."/>
            <person name="Detter J.C."/>
            <person name="Han S."/>
            <person name="de Vos W.M."/>
            <person name="Janssen P.H."/>
            <person name="Smidt H."/>
        </authorList>
    </citation>
    <scope>NUCLEOTIDE SEQUENCE [LARGE SCALE GENOMIC DNA]</scope>
    <source>
        <strain evidence="9 10">Ellin514</strain>
    </source>
</reference>
<evidence type="ECO:0000256" key="4">
    <source>
        <dbReference type="ARBA" id="ARBA00022989"/>
    </source>
</evidence>
<feature type="region of interest" description="Disordered" evidence="6">
    <location>
        <begin position="615"/>
        <end position="637"/>
    </location>
</feature>
<feature type="transmembrane region" description="Helical" evidence="7">
    <location>
        <begin position="316"/>
        <end position="335"/>
    </location>
</feature>
<evidence type="ECO:0000259" key="8">
    <source>
        <dbReference type="Pfam" id="PF01578"/>
    </source>
</evidence>
<comment type="subcellular location">
    <subcellularLocation>
        <location evidence="1">Membrane</location>
        <topology evidence="1">Multi-pass membrane protein</topology>
    </subcellularLocation>
</comment>
<feature type="transmembrane region" description="Helical" evidence="7">
    <location>
        <begin position="442"/>
        <end position="475"/>
    </location>
</feature>
<evidence type="ECO:0000313" key="10">
    <source>
        <dbReference type="Proteomes" id="UP000003688"/>
    </source>
</evidence>
<dbReference type="STRING" id="320771.Cflav_PD1027"/>
<feature type="transmembrane region" description="Helical" evidence="7">
    <location>
        <begin position="374"/>
        <end position="395"/>
    </location>
</feature>
<sequence>MPWIVVAIFAVWVGGSLRMPQDRDWAYHQFGRLPVVTGGRTQPFDSLARNSLLQLREKQTANLEPWKEWYDKPKIISASEWVLGVMMKSEEADQWPVFRIDNPDVKSLLSLPADPEPVKKSDGKHYSWAQIQPKLADLRREATRASKVDPSKRQPYDQALLKLWNGQQVYRHLKVALGPAGRGDLDNALKPYQDNVEAGRTAYFAQTEKRAFDEAALDWLVDQTETPLIVPMANASGAKDLQWKRVLQSVIETSNSNSPVDFSIQEYNRMARAYRAGNAGEFNAAVNEYQTKLVENFTPALKEARSEQLFNTIEPFYKAMVLDVCAFLFVLGYWFKPKQWDYLRKTAVAVVLLALVVHTSGLIFRIVLQGRPPVTNLYSSAIFIGWGATILGLVLERFWRNSIGVAVSAIIGFLTLIIAHHLSFGGDTMEMMRAVLDTNFWLATHVVVVTLGYASTFVAGFLAIIYIVLGVFTKVLNADMRKSLNRMIYGIICFAALFSFVGTVLGGIWADQSWGRFWGWDPKENGALIIVLWNALILHARWGGMVKERGLANMALVGNIVTSWSWFGVNMLGIGLHSYGFTDAAFRWLMTFVFSQLVLIGLGLLPRQMWKSFREEENSGAPPTSGKRKKEMASATS</sequence>
<feature type="transmembrane region" description="Helical" evidence="7">
    <location>
        <begin position="487"/>
        <end position="510"/>
    </location>
</feature>
<feature type="domain" description="Cytochrome c assembly protein" evidence="8">
    <location>
        <begin position="375"/>
        <end position="577"/>
    </location>
</feature>
<feature type="transmembrane region" description="Helical" evidence="7">
    <location>
        <begin position="556"/>
        <end position="579"/>
    </location>
</feature>
<keyword evidence="10" id="KW-1185">Reference proteome</keyword>
<keyword evidence="2 7" id="KW-0812">Transmembrane</keyword>
<dbReference type="PANTHER" id="PTHR30071">
    <property type="entry name" value="HEME EXPORTER PROTEIN C"/>
    <property type="match status" value="1"/>
</dbReference>
<dbReference type="GO" id="GO:0017004">
    <property type="term" value="P:cytochrome complex assembly"/>
    <property type="evidence" value="ECO:0007669"/>
    <property type="project" value="UniProtKB-KW"/>
</dbReference>
<organism evidence="9 10">
    <name type="scientific">Pedosphaera parvula (strain Ellin514)</name>
    <dbReference type="NCBI Taxonomy" id="320771"/>
    <lineage>
        <taxon>Bacteria</taxon>
        <taxon>Pseudomonadati</taxon>
        <taxon>Verrucomicrobiota</taxon>
        <taxon>Pedosphaerae</taxon>
        <taxon>Pedosphaerales</taxon>
        <taxon>Pedosphaeraceae</taxon>
        <taxon>Pedosphaera</taxon>
    </lineage>
</organism>
<dbReference type="GO" id="GO:0005886">
    <property type="term" value="C:plasma membrane"/>
    <property type="evidence" value="ECO:0007669"/>
    <property type="project" value="TreeGrafter"/>
</dbReference>
<evidence type="ECO:0000256" key="7">
    <source>
        <dbReference type="SAM" id="Phobius"/>
    </source>
</evidence>
<feature type="transmembrane region" description="Helical" evidence="7">
    <location>
        <begin position="585"/>
        <end position="605"/>
    </location>
</feature>
<dbReference type="InterPro" id="IPR045062">
    <property type="entry name" value="Cyt_c_biogenesis_CcsA/CcmC"/>
</dbReference>